<dbReference type="AlphaFoldDB" id="A0A8P4KJ98"/>
<accession>A0A8P4KJ98</accession>
<proteinExistence type="predicted"/>
<dbReference type="Gene3D" id="3.30.70.1820">
    <property type="entry name" value="L1 transposable element, RRM domain"/>
    <property type="match status" value="1"/>
</dbReference>
<reference evidence="2" key="2">
    <citation type="submission" date="2025-09" db="UniProtKB">
        <authorList>
            <consortium name="Ensembl"/>
        </authorList>
    </citation>
    <scope>IDENTIFICATION</scope>
</reference>
<dbReference type="PANTHER" id="PTHR11505">
    <property type="entry name" value="L1 TRANSPOSABLE ELEMENT-RELATED"/>
    <property type="match status" value="1"/>
</dbReference>
<evidence type="ECO:0008006" key="4">
    <source>
        <dbReference type="Google" id="ProtNLM"/>
    </source>
</evidence>
<dbReference type="InterPro" id="IPR004244">
    <property type="entry name" value="Transposase_22"/>
</dbReference>
<dbReference type="Ensembl" id="ENSDLAT00005074618.1">
    <property type="protein sequence ID" value="ENSDLAP00005075486.1"/>
    <property type="gene ID" value="ENSDLAG00005032812.1"/>
</dbReference>
<name>A0A8P4KJ98_DICLA</name>
<dbReference type="Proteomes" id="UP000694389">
    <property type="component" value="Unassembled WGS sequence"/>
</dbReference>
<protein>
    <recommendedName>
        <fullName evidence="4">L1 transposable element RRM domain-containing protein</fullName>
    </recommendedName>
</protein>
<keyword evidence="1" id="KW-0175">Coiled coil</keyword>
<feature type="coiled-coil region" evidence="1">
    <location>
        <begin position="34"/>
        <end position="61"/>
    </location>
</feature>
<organism evidence="2 3">
    <name type="scientific">Dicentrarchus labrax</name>
    <name type="common">European seabass</name>
    <name type="synonym">Morone labrax</name>
    <dbReference type="NCBI Taxonomy" id="13489"/>
    <lineage>
        <taxon>Eukaryota</taxon>
        <taxon>Metazoa</taxon>
        <taxon>Chordata</taxon>
        <taxon>Craniata</taxon>
        <taxon>Vertebrata</taxon>
        <taxon>Euteleostomi</taxon>
        <taxon>Actinopterygii</taxon>
        <taxon>Neopterygii</taxon>
        <taxon>Teleostei</taxon>
        <taxon>Neoteleostei</taxon>
        <taxon>Acanthomorphata</taxon>
        <taxon>Eupercaria</taxon>
        <taxon>Moronidae</taxon>
        <taxon>Dicentrarchus</taxon>
    </lineage>
</organism>
<keyword evidence="3" id="KW-1185">Reference proteome</keyword>
<evidence type="ECO:0000256" key="1">
    <source>
        <dbReference type="SAM" id="Coils"/>
    </source>
</evidence>
<evidence type="ECO:0000313" key="2">
    <source>
        <dbReference type="Ensembl" id="ENSDLAP00005075486.1"/>
    </source>
</evidence>
<reference evidence="2" key="1">
    <citation type="submission" date="2025-08" db="UniProtKB">
        <authorList>
            <consortium name="Ensembl"/>
        </authorList>
    </citation>
    <scope>IDENTIFICATION</scope>
</reference>
<evidence type="ECO:0000313" key="3">
    <source>
        <dbReference type="Proteomes" id="UP000694389"/>
    </source>
</evidence>
<dbReference type="GeneTree" id="ENSGT00940000177143"/>
<sequence>SILKSSNRKLEELLENTGALNRHDSSITSMESVDLELKREIGKLKDRNDDLENRSRRQNLRIIGIPKSAENGKRTAFMASFFAEVLGEEIPSPLVLDRAHRTLAAKPKPGDRPRPMIVRLHYYSDKEKILQLSRNKGELKFREARIHIFPDMSAELSRCRAAFNSVKAKLRQAGIKYGMFHLADLRLTCDGISHSFKEPADVEDFLARRSHPSPKT</sequence>